<dbReference type="AlphaFoldDB" id="A0A6M1U442"/>
<comment type="caution">
    <text evidence="2">The sequence shown here is derived from an EMBL/GenBank/DDBJ whole genome shotgun (WGS) entry which is preliminary data.</text>
</comment>
<dbReference type="GO" id="GO:0004852">
    <property type="term" value="F:uroporphyrinogen-III synthase activity"/>
    <property type="evidence" value="ECO:0007669"/>
    <property type="project" value="InterPro"/>
</dbReference>
<protein>
    <submittedName>
        <fullName evidence="2">Uroporphyrinogen-III synthase</fullName>
    </submittedName>
</protein>
<dbReference type="RefSeq" id="WP_165046745.1">
    <property type="nucleotide sequence ID" value="NZ_JAALFE010000001.1"/>
</dbReference>
<dbReference type="InterPro" id="IPR036108">
    <property type="entry name" value="4pyrrol_syn_uPrphyn_synt_sf"/>
</dbReference>
<feature type="domain" description="Tetrapyrrole biosynthesis uroporphyrinogen III synthase" evidence="1">
    <location>
        <begin position="36"/>
        <end position="231"/>
    </location>
</feature>
<proteinExistence type="predicted"/>
<keyword evidence="3" id="KW-1185">Reference proteome</keyword>
<gene>
    <name evidence="2" type="ORF">G5V65_02050</name>
</gene>
<reference evidence="2 3" key="1">
    <citation type="submission" date="2020-02" db="EMBL/GenBank/DDBJ databases">
        <title>Rhodobacter translucens sp. nov., a novel bacterium isolated from activated sludge.</title>
        <authorList>
            <person name="Liu J."/>
        </authorList>
    </citation>
    <scope>NUCLEOTIDE SEQUENCE [LARGE SCALE GENOMIC DNA]</scope>
    <source>
        <strain evidence="2 3">HX-7-19</strain>
    </source>
</reference>
<sequence>MAPQHQPTPILLTRPAAQSDRFAEELAVRFGSALRPVISPLMVTRMIPAEWPPADYIAVILTSETGAAAAGRLRQEGNTLPLRAICVGDRTAAAARSAGFTPESASGDAEALLARILASDEPGPYLHLRGKDARGDIVPRLLAKGRSAHAAVVYEQAPQELTPQARSLLAGVQPVIVPLFSPRSALLLAQNGPFTAPLWIAAISPAAAARAQQLSPQRLELAASPDAPGMLDALSRLIPEPSA</sequence>
<dbReference type="Pfam" id="PF02602">
    <property type="entry name" value="HEM4"/>
    <property type="match status" value="1"/>
</dbReference>
<dbReference type="Proteomes" id="UP000474758">
    <property type="component" value="Unassembled WGS sequence"/>
</dbReference>
<dbReference type="InterPro" id="IPR003754">
    <property type="entry name" value="4pyrrol_synth_uPrphyn_synth"/>
</dbReference>
<dbReference type="SUPFAM" id="SSF69618">
    <property type="entry name" value="HemD-like"/>
    <property type="match status" value="1"/>
</dbReference>
<dbReference type="Gene3D" id="3.40.50.10090">
    <property type="match status" value="2"/>
</dbReference>
<evidence type="ECO:0000313" key="3">
    <source>
        <dbReference type="Proteomes" id="UP000474758"/>
    </source>
</evidence>
<accession>A0A6M1U442</accession>
<evidence type="ECO:0000259" key="1">
    <source>
        <dbReference type="Pfam" id="PF02602"/>
    </source>
</evidence>
<organism evidence="2 3">
    <name type="scientific">Paragemmobacter kunshanensis</name>
    <dbReference type="NCBI Taxonomy" id="2583234"/>
    <lineage>
        <taxon>Bacteria</taxon>
        <taxon>Pseudomonadati</taxon>
        <taxon>Pseudomonadota</taxon>
        <taxon>Alphaproteobacteria</taxon>
        <taxon>Rhodobacterales</taxon>
        <taxon>Paracoccaceae</taxon>
        <taxon>Paragemmobacter</taxon>
    </lineage>
</organism>
<dbReference type="EMBL" id="JAALFE010000001">
    <property type="protein sequence ID" value="NGQ89663.1"/>
    <property type="molecule type" value="Genomic_DNA"/>
</dbReference>
<name>A0A6M1U442_9RHOB</name>
<dbReference type="CDD" id="cd06578">
    <property type="entry name" value="HemD"/>
    <property type="match status" value="1"/>
</dbReference>
<evidence type="ECO:0000313" key="2">
    <source>
        <dbReference type="EMBL" id="NGQ89663.1"/>
    </source>
</evidence>
<dbReference type="GO" id="GO:0033014">
    <property type="term" value="P:tetrapyrrole biosynthetic process"/>
    <property type="evidence" value="ECO:0007669"/>
    <property type="project" value="InterPro"/>
</dbReference>